<dbReference type="NCBIfam" id="TIGR01409">
    <property type="entry name" value="TAT_signal_seq"/>
    <property type="match status" value="1"/>
</dbReference>
<accession>A0ABV8GZA7</accession>
<reference evidence="2" key="1">
    <citation type="journal article" date="2019" name="Int. J. Syst. Evol. Microbiol.">
        <title>The Global Catalogue of Microorganisms (GCM) 10K type strain sequencing project: providing services to taxonomists for standard genome sequencing and annotation.</title>
        <authorList>
            <consortium name="The Broad Institute Genomics Platform"/>
            <consortium name="The Broad Institute Genome Sequencing Center for Infectious Disease"/>
            <person name="Wu L."/>
            <person name="Ma J."/>
        </authorList>
    </citation>
    <scope>NUCLEOTIDE SEQUENCE [LARGE SCALE GENOMIC DNA]</scope>
    <source>
        <strain evidence="2">IBRC-M 10703</strain>
    </source>
</reference>
<dbReference type="Pfam" id="PF13618">
    <property type="entry name" value="Gluconate_2-dh3"/>
    <property type="match status" value="1"/>
</dbReference>
<evidence type="ECO:0000313" key="2">
    <source>
        <dbReference type="Proteomes" id="UP001595772"/>
    </source>
</evidence>
<keyword evidence="2" id="KW-1185">Reference proteome</keyword>
<comment type="caution">
    <text evidence="1">The sequence shown here is derived from an EMBL/GenBank/DDBJ whole genome shotgun (WGS) entry which is preliminary data.</text>
</comment>
<dbReference type="InterPro" id="IPR019546">
    <property type="entry name" value="TAT_signal_bac_arc"/>
</dbReference>
<dbReference type="Proteomes" id="UP001595772">
    <property type="component" value="Unassembled WGS sequence"/>
</dbReference>
<proteinExistence type="predicted"/>
<organism evidence="1 2">
    <name type="scientific">Oceanobacillus longus</name>
    <dbReference type="NCBI Taxonomy" id="930120"/>
    <lineage>
        <taxon>Bacteria</taxon>
        <taxon>Bacillati</taxon>
        <taxon>Bacillota</taxon>
        <taxon>Bacilli</taxon>
        <taxon>Bacillales</taxon>
        <taxon>Bacillaceae</taxon>
        <taxon>Oceanobacillus</taxon>
    </lineage>
</organism>
<dbReference type="InterPro" id="IPR006311">
    <property type="entry name" value="TAT_signal"/>
</dbReference>
<protein>
    <submittedName>
        <fullName evidence="1">Gluconate 2-dehydrogenase subunit 3 family protein</fullName>
    </submittedName>
</protein>
<dbReference type="InterPro" id="IPR027056">
    <property type="entry name" value="Gluconate_2DH_su3"/>
</dbReference>
<evidence type="ECO:0000313" key="1">
    <source>
        <dbReference type="EMBL" id="MFC4025235.1"/>
    </source>
</evidence>
<sequence>MSTNDQKELDAIGSSRRKFLKNSGIAAGGIAVGGVLGSIIGIDGKSEPEPATTATKATTQTENHNQALMYFTPEQFAITDAATERIFPKDDHGPGAKELLIAYYIDHQLAGGWGTGATEYTSGPFFPGEPTQGYQGRLNRQQIFTIGLKGIQDYSQKTYQKNFPELTAEEQDAVLTAFADGNVSLSGPTSSHFFSELRAATLEGAYSDPLYGGNAGMAGWEMKNFPGHQMSYVDIIEEEFTEIKPLALNSQHNH</sequence>
<gene>
    <name evidence="1" type="ORF">ACFOUV_15675</name>
</gene>
<name>A0ABV8GZA7_9BACI</name>
<dbReference type="PROSITE" id="PS51318">
    <property type="entry name" value="TAT"/>
    <property type="match status" value="1"/>
</dbReference>
<dbReference type="RefSeq" id="WP_379497725.1">
    <property type="nucleotide sequence ID" value="NZ_JBHSAO010000011.1"/>
</dbReference>
<dbReference type="EMBL" id="JBHSAO010000011">
    <property type="protein sequence ID" value="MFC4025235.1"/>
    <property type="molecule type" value="Genomic_DNA"/>
</dbReference>